<sequence length="340" mass="38440">MASKSSQHYQVLMLKANEYHRKALWQEKLRIWRRLGQYGRAEKMLQQSLDAFKGASSSFRASVLGELGVMARHNREYLKAQEAFREQGRLAREAPSSLESDAEIYRAIGNEGMSAFNLWQQGDPKDQELLNTAIKQFQERISRAQKLQRRLSSEAPTSKYAAMAHAWEIIRMDRLTLCHIAAGTPGEAVRVAEESQRRQTREDPTVTAFSRFFYGNALWHDGQREQAVEQWNGPPGTCTSPMAFCKEPGAEYNDYLKLMAGAGVNFDSYDEQGFSALEHAVLSDSLNAWEAIPIVQSALRDGFSRDIGRDNPHAVRVARLHPLVPILRPQHRGVVVVTPL</sequence>
<dbReference type="SUPFAM" id="SSF48452">
    <property type="entry name" value="TPR-like"/>
    <property type="match status" value="1"/>
</dbReference>
<protein>
    <submittedName>
        <fullName evidence="1">Uncharacterized protein</fullName>
    </submittedName>
</protein>
<dbReference type="EMBL" id="WIGN01000343">
    <property type="protein sequence ID" value="KAF6798133.1"/>
    <property type="molecule type" value="Genomic_DNA"/>
</dbReference>
<evidence type="ECO:0000313" key="1">
    <source>
        <dbReference type="EMBL" id="KAF6798133.1"/>
    </source>
</evidence>
<reference evidence="1 2" key="1">
    <citation type="journal article" date="2020" name="Phytopathology">
        <title>Genome Sequence Resources of Colletotrichum truncatum, C. plurivorum, C. musicola, and C. sojae: Four Species Pathogenic to Soybean (Glycine max).</title>
        <authorList>
            <person name="Rogerio F."/>
            <person name="Boufleur T.R."/>
            <person name="Ciampi-Guillardi M."/>
            <person name="Sukno S.A."/>
            <person name="Thon M.R."/>
            <person name="Massola Junior N.S."/>
            <person name="Baroncelli R."/>
        </authorList>
    </citation>
    <scope>NUCLEOTIDE SEQUENCE [LARGE SCALE GENOMIC DNA]</scope>
    <source>
        <strain evidence="1 2">LFN0009</strain>
    </source>
</reference>
<dbReference type="AlphaFoldDB" id="A0A8H6MLW8"/>
<evidence type="ECO:0000313" key="2">
    <source>
        <dbReference type="Proteomes" id="UP000652219"/>
    </source>
</evidence>
<dbReference type="Gene3D" id="1.25.40.10">
    <property type="entry name" value="Tetratricopeptide repeat domain"/>
    <property type="match status" value="1"/>
</dbReference>
<dbReference type="Proteomes" id="UP000652219">
    <property type="component" value="Unassembled WGS sequence"/>
</dbReference>
<keyword evidence="2" id="KW-1185">Reference proteome</keyword>
<proteinExistence type="predicted"/>
<dbReference type="InterPro" id="IPR011990">
    <property type="entry name" value="TPR-like_helical_dom_sf"/>
</dbReference>
<name>A0A8H6MLW8_9PEZI</name>
<accession>A0A8H6MLW8</accession>
<organism evidence="1 2">
    <name type="scientific">Colletotrichum sojae</name>
    <dbReference type="NCBI Taxonomy" id="2175907"/>
    <lineage>
        <taxon>Eukaryota</taxon>
        <taxon>Fungi</taxon>
        <taxon>Dikarya</taxon>
        <taxon>Ascomycota</taxon>
        <taxon>Pezizomycotina</taxon>
        <taxon>Sordariomycetes</taxon>
        <taxon>Hypocreomycetidae</taxon>
        <taxon>Glomerellales</taxon>
        <taxon>Glomerellaceae</taxon>
        <taxon>Colletotrichum</taxon>
        <taxon>Colletotrichum orchidearum species complex</taxon>
    </lineage>
</organism>
<gene>
    <name evidence="1" type="ORF">CSOJ01_12818</name>
</gene>
<comment type="caution">
    <text evidence="1">The sequence shown here is derived from an EMBL/GenBank/DDBJ whole genome shotgun (WGS) entry which is preliminary data.</text>
</comment>